<comment type="caution">
    <text evidence="1">The sequence shown here is derived from an EMBL/GenBank/DDBJ whole genome shotgun (WGS) entry which is preliminary data.</text>
</comment>
<protein>
    <submittedName>
        <fullName evidence="1">Uncharacterized protein</fullName>
    </submittedName>
</protein>
<reference evidence="1 2" key="1">
    <citation type="submission" date="2024-01" db="EMBL/GenBank/DDBJ databases">
        <title>The complete chloroplast genome sequence of Lithospermum erythrorhizon: insights into the phylogenetic relationship among Boraginaceae species and the maternal lineages of purple gromwells.</title>
        <authorList>
            <person name="Okada T."/>
            <person name="Watanabe K."/>
        </authorList>
    </citation>
    <scope>NUCLEOTIDE SEQUENCE [LARGE SCALE GENOMIC DNA]</scope>
</reference>
<dbReference type="Proteomes" id="UP001454036">
    <property type="component" value="Unassembled WGS sequence"/>
</dbReference>
<keyword evidence="2" id="KW-1185">Reference proteome</keyword>
<organism evidence="1 2">
    <name type="scientific">Lithospermum erythrorhizon</name>
    <name type="common">Purple gromwell</name>
    <name type="synonym">Lithospermum officinale var. erythrorhizon</name>
    <dbReference type="NCBI Taxonomy" id="34254"/>
    <lineage>
        <taxon>Eukaryota</taxon>
        <taxon>Viridiplantae</taxon>
        <taxon>Streptophyta</taxon>
        <taxon>Embryophyta</taxon>
        <taxon>Tracheophyta</taxon>
        <taxon>Spermatophyta</taxon>
        <taxon>Magnoliopsida</taxon>
        <taxon>eudicotyledons</taxon>
        <taxon>Gunneridae</taxon>
        <taxon>Pentapetalae</taxon>
        <taxon>asterids</taxon>
        <taxon>lamiids</taxon>
        <taxon>Boraginales</taxon>
        <taxon>Boraginaceae</taxon>
        <taxon>Boraginoideae</taxon>
        <taxon>Lithospermeae</taxon>
        <taxon>Lithospermum</taxon>
    </lineage>
</organism>
<evidence type="ECO:0000313" key="1">
    <source>
        <dbReference type="EMBL" id="GAA0171374.1"/>
    </source>
</evidence>
<proteinExistence type="predicted"/>
<evidence type="ECO:0000313" key="2">
    <source>
        <dbReference type="Proteomes" id="UP001454036"/>
    </source>
</evidence>
<accession>A0AAV3R4S3</accession>
<gene>
    <name evidence="1" type="ORF">LIER_41144</name>
</gene>
<sequence>MSDRSNSRPEGRGYNSDARLSRIHWSAGSPYRESGQDMGWCSTVSVTLTLPGKAVEHLRQLVAAIVGVTVGFAWPEQLLSCQGWAQFPSG</sequence>
<dbReference type="EMBL" id="BAABME010025039">
    <property type="protein sequence ID" value="GAA0171374.1"/>
    <property type="molecule type" value="Genomic_DNA"/>
</dbReference>
<dbReference type="AlphaFoldDB" id="A0AAV3R4S3"/>
<name>A0AAV3R4S3_LITER</name>